<geneLocation type="mitochondrion" evidence="5"/>
<dbReference type="AlphaFoldDB" id="A0A5P8DJW2"/>
<organism evidence="5">
    <name type="scientific">Rhizaria sp</name>
    <dbReference type="NCBI Taxonomy" id="2204297"/>
    <lineage>
        <taxon>Eukaryota</taxon>
        <taxon>Sar</taxon>
        <taxon>Rhizaria</taxon>
    </lineage>
</organism>
<dbReference type="PIRSF" id="PIRSF002131">
    <property type="entry name" value="Ribosomal_S11"/>
    <property type="match status" value="1"/>
</dbReference>
<keyword evidence="3 5" id="KW-0689">Ribosomal protein</keyword>
<sequence length="120" mass="13960">MNKIIFVHIKILRGNFFLFISNHLGKLIFNKSCGGLGFKNIQKRTEDALHTLLLASLQQLSNLDTTNQLFLKIEGAKKEFLRQINIQFISVLKQYNMNIFTIKLINKISHSGCRKSYFRK</sequence>
<evidence type="ECO:0000313" key="5">
    <source>
        <dbReference type="EMBL" id="QFP99036.1"/>
    </source>
</evidence>
<keyword evidence="4" id="KW-0687">Ribonucleoprotein</keyword>
<reference evidence="5" key="1">
    <citation type="submission" date="2019-06" db="EMBL/GenBank/DDBJ databases">
        <authorList>
            <person name="Wideman J.G."/>
            <person name="Richards T.A."/>
        </authorList>
    </citation>
    <scope>NUCLEOTIDE SEQUENCE</scope>
</reference>
<evidence type="ECO:0000256" key="1">
    <source>
        <dbReference type="ARBA" id="ARBA00004229"/>
    </source>
</evidence>
<dbReference type="SUPFAM" id="SSF53137">
    <property type="entry name" value="Translational machinery components"/>
    <property type="match status" value="1"/>
</dbReference>
<gene>
    <name evidence="5" type="primary">rps11</name>
</gene>
<proteinExistence type="inferred from homology"/>
<evidence type="ECO:0000256" key="3">
    <source>
        <dbReference type="ARBA" id="ARBA00022980"/>
    </source>
</evidence>
<dbReference type="GO" id="GO:0003735">
    <property type="term" value="F:structural constituent of ribosome"/>
    <property type="evidence" value="ECO:0007669"/>
    <property type="project" value="InterPro"/>
</dbReference>
<dbReference type="GO" id="GO:0005840">
    <property type="term" value="C:ribosome"/>
    <property type="evidence" value="ECO:0007669"/>
    <property type="project" value="UniProtKB-KW"/>
</dbReference>
<dbReference type="InterPro" id="IPR036967">
    <property type="entry name" value="Ribosomal_uS11_sf"/>
</dbReference>
<keyword evidence="5" id="KW-0496">Mitochondrion</keyword>
<evidence type="ECO:0000256" key="4">
    <source>
        <dbReference type="ARBA" id="ARBA00023274"/>
    </source>
</evidence>
<comment type="subcellular location">
    <subcellularLocation>
        <location evidence="1">Plastid</location>
        <location evidence="1">Chloroplast</location>
    </subcellularLocation>
</comment>
<dbReference type="GO" id="GO:0009507">
    <property type="term" value="C:chloroplast"/>
    <property type="evidence" value="ECO:0007669"/>
    <property type="project" value="UniProtKB-SubCell"/>
</dbReference>
<dbReference type="InterPro" id="IPR001971">
    <property type="entry name" value="Ribosomal_uS11"/>
</dbReference>
<dbReference type="GO" id="GO:1990904">
    <property type="term" value="C:ribonucleoprotein complex"/>
    <property type="evidence" value="ECO:0007669"/>
    <property type="project" value="UniProtKB-KW"/>
</dbReference>
<dbReference type="Gene3D" id="3.30.420.80">
    <property type="entry name" value="Ribosomal protein S11"/>
    <property type="match status" value="1"/>
</dbReference>
<evidence type="ECO:0000256" key="2">
    <source>
        <dbReference type="ARBA" id="ARBA00006194"/>
    </source>
</evidence>
<dbReference type="GO" id="GO:0006412">
    <property type="term" value="P:translation"/>
    <property type="evidence" value="ECO:0007669"/>
    <property type="project" value="InterPro"/>
</dbReference>
<comment type="similarity">
    <text evidence="2">Belongs to the universal ribosomal protein uS11 family.</text>
</comment>
<accession>A0A5P8DJW2</accession>
<name>A0A5P8DJW2_9EUKA</name>
<dbReference type="EMBL" id="MN082144">
    <property type="protein sequence ID" value="QFP99036.1"/>
    <property type="molecule type" value="Genomic_DNA"/>
</dbReference>
<protein>
    <submittedName>
        <fullName evidence="5">Ribosomal protein S11</fullName>
    </submittedName>
</protein>